<dbReference type="EMBL" id="MUFB01000016">
    <property type="protein sequence ID" value="OOE84587.1"/>
    <property type="molecule type" value="Genomic_DNA"/>
</dbReference>
<accession>A0ABX3K8B2</accession>
<organism evidence="3 4">
    <name type="scientific">Salinivibrio siamensis</name>
    <dbReference type="NCBI Taxonomy" id="414286"/>
    <lineage>
        <taxon>Bacteria</taxon>
        <taxon>Pseudomonadati</taxon>
        <taxon>Pseudomonadota</taxon>
        <taxon>Gammaproteobacteria</taxon>
        <taxon>Vibrionales</taxon>
        <taxon>Vibrionaceae</taxon>
        <taxon>Salinivibrio</taxon>
    </lineage>
</organism>
<protein>
    <submittedName>
        <fullName evidence="3">Uncharacterized protein</fullName>
    </submittedName>
</protein>
<comment type="caution">
    <text evidence="3">The sequence shown here is derived from an EMBL/GenBank/DDBJ whole genome shotgun (WGS) entry which is preliminary data.</text>
</comment>
<dbReference type="Proteomes" id="UP000189410">
    <property type="component" value="Unassembled WGS sequence"/>
</dbReference>
<keyword evidence="2" id="KW-1133">Transmembrane helix</keyword>
<reference evidence="3 4" key="1">
    <citation type="journal article" date="2017" name="Genome Announc.">
        <title>Draft Genome Sequences of Salinivibrio proteolyticus, Salinivibrio sharmensis, Salinivibrio siamensis, Salinivibrio costicola subsp. alcaliphilus, Salinivibrio costicola subsp. vallismortis, and 29 New Isolates Belonging to the Genus Salinivibrio.</title>
        <authorList>
            <person name="Lopez-Hermoso C."/>
            <person name="de la Haba R.R."/>
            <person name="Sanchez-Porro C."/>
            <person name="Bayliss S.C."/>
            <person name="Feil E.J."/>
            <person name="Ventosa A."/>
        </authorList>
    </citation>
    <scope>NUCLEOTIDE SEQUENCE [LARGE SCALE GENOMIC DNA]</scope>
    <source>
        <strain evidence="3 4">JCM 14472</strain>
    </source>
</reference>
<sequence length="186" mass="20134">MTTELVTQLIILATALVGLYKAATFRPAKTEESPSSEGGTTRSGGSITEILEPMIGFVGYFGFMLAFPAFIWAFSWITSNMPSPSDRQDEVVFSIPYEVSDTPSKAELMFIAANSISYSSSKGEALEAVVAYALKNNNEKIAILAASSIPYSSRSREQLEKIVKHIATDTTEPNKSMQPTANEASD</sequence>
<feature type="compositionally biased region" description="Polar residues" evidence="1">
    <location>
        <begin position="168"/>
        <end position="186"/>
    </location>
</feature>
<feature type="region of interest" description="Disordered" evidence="1">
    <location>
        <begin position="166"/>
        <end position="186"/>
    </location>
</feature>
<evidence type="ECO:0000256" key="2">
    <source>
        <dbReference type="SAM" id="Phobius"/>
    </source>
</evidence>
<name>A0ABX3K8B2_9GAMM</name>
<feature type="transmembrane region" description="Helical" evidence="2">
    <location>
        <begin position="57"/>
        <end position="77"/>
    </location>
</feature>
<dbReference type="RefSeq" id="WP_077668212.1">
    <property type="nucleotide sequence ID" value="NZ_MUFB01000016.1"/>
</dbReference>
<evidence type="ECO:0000313" key="4">
    <source>
        <dbReference type="Proteomes" id="UP000189410"/>
    </source>
</evidence>
<keyword evidence="2" id="KW-0472">Membrane</keyword>
<keyword evidence="2" id="KW-0812">Transmembrane</keyword>
<proteinExistence type="predicted"/>
<evidence type="ECO:0000313" key="3">
    <source>
        <dbReference type="EMBL" id="OOE84587.1"/>
    </source>
</evidence>
<evidence type="ECO:0000256" key="1">
    <source>
        <dbReference type="SAM" id="MobiDB-lite"/>
    </source>
</evidence>
<gene>
    <name evidence="3" type="ORF">BZG73_09980</name>
</gene>
<keyword evidence="4" id="KW-1185">Reference proteome</keyword>